<accession>E7DYV5</accession>
<protein>
    <recommendedName>
        <fullName evidence="3">Lysozyme</fullName>
    </recommendedName>
</protein>
<dbReference type="RefSeq" id="YP_009187364.1">
    <property type="nucleotide sequence ID" value="NC_028656.1"/>
</dbReference>
<dbReference type="GeneID" id="26516454"/>
<dbReference type="Proteomes" id="UP000201847">
    <property type="component" value="Segment"/>
</dbReference>
<sequence>MRRFAGGLRTVAETAVSVQTTVTVRYQDVTRRVRWHAGVSTGKQNILLKNDVGQRGQITRNPANWQNVSE</sequence>
<evidence type="ECO:0008006" key="3">
    <source>
        <dbReference type="Google" id="ProtNLM"/>
    </source>
</evidence>
<reference evidence="1 2" key="1">
    <citation type="submission" date="2010-10" db="EMBL/GenBank/DDBJ databases">
        <authorList>
            <person name="Zhang Y."/>
            <person name="Laing C."/>
            <person name="Kropinski A."/>
            <person name="Gannon V."/>
        </authorList>
    </citation>
    <scope>NUCLEOTIDE SEQUENCE [LARGE SCALE GENOMIC DNA]</scope>
</reference>
<organism evidence="1 2">
    <name type="scientific">Enterobacteria phage VT2phi_272</name>
    <dbReference type="NCBI Taxonomy" id="936054"/>
    <lineage>
        <taxon>Viruses</taxon>
        <taxon>Duplodnaviria</taxon>
        <taxon>Heunggongvirae</taxon>
        <taxon>Uroviricota</taxon>
        <taxon>Caudoviricetes</taxon>
        <taxon>Sepvirinae</taxon>
        <taxon>Oslovirus</taxon>
        <taxon>Oslovirus PA2</taxon>
    </lineage>
</organism>
<name>E7DYV5_9CAUD</name>
<proteinExistence type="predicted"/>
<evidence type="ECO:0000313" key="2">
    <source>
        <dbReference type="Proteomes" id="UP000201847"/>
    </source>
</evidence>
<dbReference type="EMBL" id="HQ424691">
    <property type="protein sequence ID" value="ADU03724.1"/>
    <property type="molecule type" value="Genomic_DNA"/>
</dbReference>
<dbReference type="KEGG" id="vg:26516454"/>
<evidence type="ECO:0000313" key="1">
    <source>
        <dbReference type="EMBL" id="ADU03724.1"/>
    </source>
</evidence>
<dbReference type="OrthoDB" id="35772at10239"/>